<evidence type="ECO:0000256" key="3">
    <source>
        <dbReference type="ARBA" id="ARBA00022771"/>
    </source>
</evidence>
<dbReference type="Proteomes" id="UP000030645">
    <property type="component" value="Unassembled WGS sequence"/>
</dbReference>
<keyword evidence="11" id="KW-1185">Reference proteome</keyword>
<evidence type="ECO:0000259" key="9">
    <source>
        <dbReference type="PROSITE" id="PS50157"/>
    </source>
</evidence>
<feature type="region of interest" description="Disordered" evidence="8">
    <location>
        <begin position="78"/>
        <end position="126"/>
    </location>
</feature>
<name>W9QY41_9ROSA</name>
<keyword evidence="5" id="KW-0805">Transcription regulation</keyword>
<dbReference type="GO" id="GO:0005634">
    <property type="term" value="C:nucleus"/>
    <property type="evidence" value="ECO:0007669"/>
    <property type="project" value="TreeGrafter"/>
</dbReference>
<accession>W9QY41</accession>
<keyword evidence="2" id="KW-0677">Repeat</keyword>
<feature type="compositionally biased region" description="Basic residues" evidence="8">
    <location>
        <begin position="78"/>
        <end position="88"/>
    </location>
</feature>
<feature type="region of interest" description="Disordered" evidence="8">
    <location>
        <begin position="323"/>
        <end position="359"/>
    </location>
</feature>
<dbReference type="Pfam" id="PF13912">
    <property type="entry name" value="zf-C2H2_6"/>
    <property type="match status" value="3"/>
</dbReference>
<evidence type="ECO:0000256" key="5">
    <source>
        <dbReference type="ARBA" id="ARBA00023015"/>
    </source>
</evidence>
<dbReference type="AlphaFoldDB" id="W9QY41"/>
<evidence type="ECO:0000313" key="10">
    <source>
        <dbReference type="EMBL" id="EXB50702.1"/>
    </source>
</evidence>
<feature type="compositionally biased region" description="Low complexity" evidence="8">
    <location>
        <begin position="340"/>
        <end position="354"/>
    </location>
</feature>
<dbReference type="GO" id="GO:0000976">
    <property type="term" value="F:transcription cis-regulatory region binding"/>
    <property type="evidence" value="ECO:0007669"/>
    <property type="project" value="TreeGrafter"/>
</dbReference>
<feature type="compositionally biased region" description="Low complexity" evidence="8">
    <location>
        <begin position="89"/>
        <end position="101"/>
    </location>
</feature>
<proteinExistence type="predicted"/>
<reference evidence="11" key="1">
    <citation type="submission" date="2013-01" db="EMBL/GenBank/DDBJ databases">
        <title>Draft Genome Sequence of a Mulberry Tree, Morus notabilis C.K. Schneid.</title>
        <authorList>
            <person name="He N."/>
            <person name="Zhao S."/>
        </authorList>
    </citation>
    <scope>NUCLEOTIDE SEQUENCE</scope>
</reference>
<feature type="compositionally biased region" description="Acidic residues" evidence="8">
    <location>
        <begin position="407"/>
        <end position="423"/>
    </location>
</feature>
<keyword evidence="6" id="KW-0804">Transcription</keyword>
<feature type="compositionally biased region" description="Low complexity" evidence="8">
    <location>
        <begin position="388"/>
        <end position="399"/>
    </location>
</feature>
<evidence type="ECO:0000256" key="7">
    <source>
        <dbReference type="PROSITE-ProRule" id="PRU00042"/>
    </source>
</evidence>
<dbReference type="PANTHER" id="PTHR45988">
    <property type="entry name" value="C2H2 TYPE ZINC FINGER TRANSCRIPTION FACTOR FAMILY-RELATED"/>
    <property type="match status" value="1"/>
</dbReference>
<feature type="region of interest" description="Disordered" evidence="8">
    <location>
        <begin position="372"/>
        <end position="442"/>
    </location>
</feature>
<gene>
    <name evidence="10" type="ORF">L484_005276</name>
</gene>
<sequence length="442" mass="49483">MEEEKEDANNQGRLCLKLKITPKPEPTTADQDMINGHDQKMMINKLKPDDHEQVEDHVQDEELLPFVCPVCNKRYKSGKALGGHKRMHNLPPKNNNNSTKPSNKRKAIIHDNDEEDDEEEEDVPICPLCEKSFPSMKSLFGHMRSHPDRGWRGIQPPPQPSSSTVPDQDHPMIDDDDDSSEATPKKRRPVLLSTSNSPKTPSPASDDLKWPITAKRGSGNRITTSGSSSSSSGGLSLADVPWMEKTAKEAVFDLMMLACQKPGARSELLTILDRINKNKGKAKKEEEKEEEEEENSGDEKDYYMMKRIKNKSMKSKKIIKKMKLADLEEEEGEEGQVIRTTSTSNSAKSPASSSGRGRQYVCSVCKRSFPSYQALGGHRSSHNKKNIKIIINSRLSNSDDSSRSEEATDDKDNVEDDQVSAENDDSKIVKDFDLNEVPTSED</sequence>
<keyword evidence="1" id="KW-0479">Metal-binding</keyword>
<dbReference type="OrthoDB" id="6077919at2759"/>
<evidence type="ECO:0000256" key="2">
    <source>
        <dbReference type="ARBA" id="ARBA00022737"/>
    </source>
</evidence>
<dbReference type="Gene3D" id="3.30.160.60">
    <property type="entry name" value="Classic Zinc Finger"/>
    <property type="match status" value="1"/>
</dbReference>
<dbReference type="PROSITE" id="PS50157">
    <property type="entry name" value="ZINC_FINGER_C2H2_2"/>
    <property type="match status" value="3"/>
</dbReference>
<evidence type="ECO:0000256" key="6">
    <source>
        <dbReference type="ARBA" id="ARBA00023163"/>
    </source>
</evidence>
<dbReference type="InterPro" id="IPR044653">
    <property type="entry name" value="AZF1/2/3-like"/>
</dbReference>
<dbReference type="PROSITE" id="PS00028">
    <property type="entry name" value="ZINC_FINGER_C2H2_1"/>
    <property type="match status" value="3"/>
</dbReference>
<feature type="compositionally biased region" description="Acidic residues" evidence="8">
    <location>
        <begin position="287"/>
        <end position="296"/>
    </location>
</feature>
<feature type="domain" description="C2H2-type" evidence="9">
    <location>
        <begin position="66"/>
        <end position="93"/>
    </location>
</feature>
<dbReference type="EMBL" id="KE344011">
    <property type="protein sequence ID" value="EXB50702.1"/>
    <property type="molecule type" value="Genomic_DNA"/>
</dbReference>
<feature type="domain" description="C2H2-type" evidence="9">
    <location>
        <begin position="124"/>
        <end position="146"/>
    </location>
</feature>
<dbReference type="GO" id="GO:0003700">
    <property type="term" value="F:DNA-binding transcription factor activity"/>
    <property type="evidence" value="ECO:0007669"/>
    <property type="project" value="InterPro"/>
</dbReference>
<feature type="domain" description="C2H2-type" evidence="9">
    <location>
        <begin position="360"/>
        <end position="387"/>
    </location>
</feature>
<organism evidence="10 11">
    <name type="scientific">Morus notabilis</name>
    <dbReference type="NCBI Taxonomy" id="981085"/>
    <lineage>
        <taxon>Eukaryota</taxon>
        <taxon>Viridiplantae</taxon>
        <taxon>Streptophyta</taxon>
        <taxon>Embryophyta</taxon>
        <taxon>Tracheophyta</taxon>
        <taxon>Spermatophyta</taxon>
        <taxon>Magnoliopsida</taxon>
        <taxon>eudicotyledons</taxon>
        <taxon>Gunneridae</taxon>
        <taxon>Pentapetalae</taxon>
        <taxon>rosids</taxon>
        <taxon>fabids</taxon>
        <taxon>Rosales</taxon>
        <taxon>Moraceae</taxon>
        <taxon>Moreae</taxon>
        <taxon>Morus</taxon>
    </lineage>
</organism>
<feature type="compositionally biased region" description="Basic and acidic residues" evidence="8">
    <location>
        <begin position="424"/>
        <end position="433"/>
    </location>
</feature>
<feature type="region of interest" description="Disordered" evidence="8">
    <location>
        <begin position="1"/>
        <end position="33"/>
    </location>
</feature>
<dbReference type="SMART" id="SM00355">
    <property type="entry name" value="ZnF_C2H2"/>
    <property type="match status" value="3"/>
</dbReference>
<feature type="compositionally biased region" description="Low complexity" evidence="8">
    <location>
        <begin position="225"/>
        <end position="237"/>
    </location>
</feature>
<dbReference type="InterPro" id="IPR013087">
    <property type="entry name" value="Znf_C2H2_type"/>
</dbReference>
<dbReference type="PANTHER" id="PTHR45988:SF18">
    <property type="entry name" value="C2H2-TYPE ZINC FINGER FAMILY PROTEIN"/>
    <property type="match status" value="1"/>
</dbReference>
<feature type="compositionally biased region" description="Acidic residues" evidence="8">
    <location>
        <begin position="112"/>
        <end position="123"/>
    </location>
</feature>
<dbReference type="KEGG" id="mnt:21388751"/>
<dbReference type="GO" id="GO:0008270">
    <property type="term" value="F:zinc ion binding"/>
    <property type="evidence" value="ECO:0007669"/>
    <property type="project" value="UniProtKB-KW"/>
</dbReference>
<dbReference type="STRING" id="981085.W9QY41"/>
<keyword evidence="4" id="KW-0862">Zinc</keyword>
<evidence type="ECO:0000256" key="8">
    <source>
        <dbReference type="SAM" id="MobiDB-lite"/>
    </source>
</evidence>
<feature type="region of interest" description="Disordered" evidence="8">
    <location>
        <begin position="277"/>
        <end position="300"/>
    </location>
</feature>
<feature type="compositionally biased region" description="Polar residues" evidence="8">
    <location>
        <begin position="192"/>
        <end position="203"/>
    </location>
</feature>
<evidence type="ECO:0000256" key="1">
    <source>
        <dbReference type="ARBA" id="ARBA00022723"/>
    </source>
</evidence>
<keyword evidence="3 7" id="KW-0863">Zinc-finger</keyword>
<protein>
    <submittedName>
        <fullName evidence="10">Zinc finger protein ZAT2</fullName>
    </submittedName>
</protein>
<dbReference type="eggNOG" id="KOG1721">
    <property type="taxonomic scope" value="Eukaryota"/>
</dbReference>
<dbReference type="InterPro" id="IPR036236">
    <property type="entry name" value="Znf_C2H2_sf"/>
</dbReference>
<evidence type="ECO:0000313" key="11">
    <source>
        <dbReference type="Proteomes" id="UP000030645"/>
    </source>
</evidence>
<evidence type="ECO:0000256" key="4">
    <source>
        <dbReference type="ARBA" id="ARBA00022833"/>
    </source>
</evidence>
<feature type="region of interest" description="Disordered" evidence="8">
    <location>
        <begin position="138"/>
        <end position="237"/>
    </location>
</feature>
<dbReference type="SUPFAM" id="SSF57667">
    <property type="entry name" value="beta-beta-alpha zinc fingers"/>
    <property type="match status" value="2"/>
</dbReference>